<evidence type="ECO:0000256" key="3">
    <source>
        <dbReference type="SAM" id="Coils"/>
    </source>
</evidence>
<accession>A0A699GXV3</accession>
<dbReference type="InterPro" id="IPR025724">
    <property type="entry name" value="GAG-pre-integrase_dom"/>
</dbReference>
<organism evidence="6">
    <name type="scientific">Tanacetum cinerariifolium</name>
    <name type="common">Dalmatian daisy</name>
    <name type="synonym">Chrysanthemum cinerariifolium</name>
    <dbReference type="NCBI Taxonomy" id="118510"/>
    <lineage>
        <taxon>Eukaryota</taxon>
        <taxon>Viridiplantae</taxon>
        <taxon>Streptophyta</taxon>
        <taxon>Embryophyta</taxon>
        <taxon>Tracheophyta</taxon>
        <taxon>Spermatophyta</taxon>
        <taxon>Magnoliopsida</taxon>
        <taxon>eudicotyledons</taxon>
        <taxon>Gunneridae</taxon>
        <taxon>Pentapetalae</taxon>
        <taxon>asterids</taxon>
        <taxon>campanulids</taxon>
        <taxon>Asterales</taxon>
        <taxon>Asteraceae</taxon>
        <taxon>Asteroideae</taxon>
        <taxon>Anthemideae</taxon>
        <taxon>Anthemidinae</taxon>
        <taxon>Tanacetum</taxon>
    </lineage>
</organism>
<dbReference type="PROSITE" id="PS50994">
    <property type="entry name" value="INTEGRASE"/>
    <property type="match status" value="1"/>
</dbReference>
<dbReference type="InterPro" id="IPR039537">
    <property type="entry name" value="Retrotran_Ty1/copia-like"/>
</dbReference>
<dbReference type="GO" id="GO:0046872">
    <property type="term" value="F:metal ion binding"/>
    <property type="evidence" value="ECO:0007669"/>
    <property type="project" value="UniProtKB-KW"/>
</dbReference>
<dbReference type="PANTHER" id="PTHR42648:SF32">
    <property type="entry name" value="RIBONUCLEASE H-LIKE DOMAIN, GAG-PRE-INTEGRASE DOMAIN PROTEIN-RELATED"/>
    <property type="match status" value="1"/>
</dbReference>
<dbReference type="PANTHER" id="PTHR42648">
    <property type="entry name" value="TRANSPOSASE, PUTATIVE-RELATED"/>
    <property type="match status" value="1"/>
</dbReference>
<evidence type="ECO:0000256" key="1">
    <source>
        <dbReference type="ARBA" id="ARBA00022723"/>
    </source>
</evidence>
<dbReference type="Pfam" id="PF13976">
    <property type="entry name" value="gag_pre-integrs"/>
    <property type="match status" value="1"/>
</dbReference>
<feature type="coiled-coil region" evidence="3">
    <location>
        <begin position="1266"/>
        <end position="1304"/>
    </location>
</feature>
<dbReference type="EMBL" id="BKCJ010064550">
    <property type="protein sequence ID" value="GEW58198.1"/>
    <property type="molecule type" value="Genomic_DNA"/>
</dbReference>
<evidence type="ECO:0000256" key="4">
    <source>
        <dbReference type="SAM" id="MobiDB-lite"/>
    </source>
</evidence>
<dbReference type="Gene3D" id="3.30.420.10">
    <property type="entry name" value="Ribonuclease H-like superfamily/Ribonuclease H"/>
    <property type="match status" value="1"/>
</dbReference>
<dbReference type="InterPro" id="IPR001584">
    <property type="entry name" value="Integrase_cat-core"/>
</dbReference>
<feature type="domain" description="Integrase catalytic" evidence="5">
    <location>
        <begin position="551"/>
        <end position="717"/>
    </location>
</feature>
<feature type="compositionally biased region" description="Polar residues" evidence="4">
    <location>
        <begin position="1149"/>
        <end position="1166"/>
    </location>
</feature>
<comment type="caution">
    <text evidence="6">The sequence shown here is derived from an EMBL/GenBank/DDBJ whole genome shotgun (WGS) entry which is preliminary data.</text>
</comment>
<dbReference type="InterPro" id="IPR013103">
    <property type="entry name" value="RVT_2"/>
</dbReference>
<keyword evidence="1" id="KW-0479">Metal-binding</keyword>
<evidence type="ECO:0000256" key="2">
    <source>
        <dbReference type="ARBA" id="ARBA00022801"/>
    </source>
</evidence>
<sequence>MDNEDRAIYIQMIDYALWEVIENGNTPPRTQTLKGVETTIPPTTAEEKNQRRLEVYEPEVKGVSSSRSNTQNMAFVSSLNSNNSTKGVNTAFGVTTIGTQVNAANSTNIDNLNDLEEIDLKWQMAMLTIRARRFLKNTGRKLSLNGNETVFFDKTKVECYNCHKRALVTYDGLGGYDWSDQAKEGPNYALMAYSTSSTSSSDSEVFDCLKAVETLKSHNEQLLNDLKKSKLNVLAYKEGLKSIEARLEFFKTNKTIYLEDIKVLKVEIYLKEVVIIELRSKLEIVDNCKKGLGYNAVPPPHTGLFMPPKPDFSYTGLEEFAEKPIMQDSKAKISKVEPEIIKKNNRAPIIKDWESDNEEEIVTQPEPTAVVNTTKPKAAVNVVQGKNAYAFKASACWVWKPKTKVLDHVSKNNNASITLKKFNYVDAQGKSSESSRHITGNMSYLTDYKKIDRGYVAFGGVPRQNNMYSVDLKNIVPKGSLTCLFAKATSDESKLWHRRLGHLNFKTMNKLVKRNIVRGLPSNFFENDQTCVACQKGKQHRASRKTKVENSISIPLHLLHMDLFGLTFVKSLNKKMHCLVVTDDYSRFTWVFFLGTKYETSGTLKSFITRVENLVNLKVKVIKCDNRTEFKNREMNQFYEMKGIMRPYSVARTPQQNKVAKRRNRTLIKAARTMLADFKSPTTFWAEAVNTACYVQNRVLVIKPHNKTLYELFHCRTHALSFMRPFGCSVTIFNTIDHLGSGPDWLFDIDGLTKTINYEPVVAHSNDFLGTKARNDACETRKEKAPGKDYILLPLWIADPPFSQEPKSSQADGFQPSKEAGKKVDDDLRIENEFKDQKEDDSVNRSNRVSVVSSTVNTAGPSKVNVVGKNTGIELPNDPNMPELEDISIFEDATDDEDVGAEADLNNLEYTFQASPIPNTRVYKDHPLGYTQEEGIDYDEVFAPVARIEAIRMVLAYTLFKDFVVYQMDVKSAFLYRQIEEEFYVCQPLGFEDLDFPDRVYKVEKALYSLHQAPRAWYETLPTYLLDNGFHRGKIDKTLFIRRFNEIKTASTPMETQKPLHKDEDGEEVDVHMYRSMISSLMYLTSSRPDIIFVVCACARYQFNPKVSHLYPVKRIFRIGKGFSGLETPLFLTMVGSNQVQMGEGLGQPTDTHSTATFDTPPQTKKNTQKPRQAKRKTTKVPQPSGSTEFVADEAVYKEEDDSLVRATTTASSLEAEQVSDDGPRCHKTIWGTSAQPRVERVSKLPSDSLFAGGNTPRSDEGGLKLKELMEICTNLKSRALDLEDELKKTKTSQQLKIESLERRGRIDEIDVDEDITLVYTHEDVSEQVDDVIDDINVNEQDEGIEVIKEEVVEAITTAKLIAEVVSTTGVQDVNIVNEPIMEFMKKRKKFFAAKRAEAKRNKPPTNTQQKKIVSTYLKNMKGCRINEFKHLDFDTLKKKFDIVFKRVNTFVDMNTEFVEGKKEKKEGEGSEKRAREELTSEQSKKQKVDTDVREIAKLNKLIEVIPEEEVAMDVIPLADFTREDIEDLWKLVKSKYGSTRPVRDYDLVLWHKLKNVFEPNIEDQTCLWEDYWDIKTKVFIDVALQKLLLLMIKKEKILSEFGINNASEIVKKYGMLTSDSVDTLMVEKSKLDEDLQGKPIDATLYCGMIGSLVYLTSSRPDLIYGVCLCTWYQEKPTKKHLNAVKQIFRYLKGNINMGLWYSKDTGMSLTAYAYADHTGCQDTRHSTSGSA</sequence>
<keyword evidence="2" id="KW-0378">Hydrolase</keyword>
<feature type="compositionally biased region" description="Basic and acidic residues" evidence="4">
    <location>
        <begin position="833"/>
        <end position="843"/>
    </location>
</feature>
<dbReference type="SUPFAM" id="SSF53098">
    <property type="entry name" value="Ribonuclease H-like"/>
    <property type="match status" value="1"/>
</dbReference>
<dbReference type="InterPro" id="IPR036397">
    <property type="entry name" value="RNaseH_sf"/>
</dbReference>
<name>A0A699GXV3_TANCI</name>
<dbReference type="GO" id="GO:0015074">
    <property type="term" value="P:DNA integration"/>
    <property type="evidence" value="ECO:0007669"/>
    <property type="project" value="InterPro"/>
</dbReference>
<feature type="compositionally biased region" description="Basic residues" evidence="4">
    <location>
        <begin position="1167"/>
        <end position="1179"/>
    </location>
</feature>
<dbReference type="Pfam" id="PF07727">
    <property type="entry name" value="RVT_2"/>
    <property type="match status" value="1"/>
</dbReference>
<keyword evidence="3" id="KW-0175">Coiled coil</keyword>
<feature type="compositionally biased region" description="Basic and acidic residues" evidence="4">
    <location>
        <begin position="819"/>
        <end position="828"/>
    </location>
</feature>
<reference evidence="6" key="1">
    <citation type="journal article" date="2019" name="Sci. Rep.">
        <title>Draft genome of Tanacetum cinerariifolium, the natural source of mosquito coil.</title>
        <authorList>
            <person name="Yamashiro T."/>
            <person name="Shiraishi A."/>
            <person name="Satake H."/>
            <person name="Nakayama K."/>
        </authorList>
    </citation>
    <scope>NUCLEOTIDE SEQUENCE</scope>
</reference>
<feature type="region of interest" description="Disordered" evidence="4">
    <location>
        <begin position="1142"/>
        <end position="1194"/>
    </location>
</feature>
<evidence type="ECO:0000259" key="5">
    <source>
        <dbReference type="PROSITE" id="PS50994"/>
    </source>
</evidence>
<gene>
    <name evidence="6" type="ORF">Tci_230174</name>
</gene>
<dbReference type="GO" id="GO:0003676">
    <property type="term" value="F:nucleic acid binding"/>
    <property type="evidence" value="ECO:0007669"/>
    <property type="project" value="InterPro"/>
</dbReference>
<protein>
    <submittedName>
        <fullName evidence="6">Putative ribonuclease H-like domain-containing protein</fullName>
    </submittedName>
</protein>
<feature type="region of interest" description="Disordered" evidence="4">
    <location>
        <begin position="833"/>
        <end position="852"/>
    </location>
</feature>
<dbReference type="Pfam" id="PF00665">
    <property type="entry name" value="rve"/>
    <property type="match status" value="1"/>
</dbReference>
<feature type="region of interest" description="Disordered" evidence="4">
    <location>
        <begin position="804"/>
        <end position="828"/>
    </location>
</feature>
<feature type="region of interest" description="Disordered" evidence="4">
    <location>
        <begin position="1462"/>
        <end position="1486"/>
    </location>
</feature>
<proteinExistence type="predicted"/>
<dbReference type="GO" id="GO:0016787">
    <property type="term" value="F:hydrolase activity"/>
    <property type="evidence" value="ECO:0007669"/>
    <property type="project" value="UniProtKB-KW"/>
</dbReference>
<evidence type="ECO:0000313" key="6">
    <source>
        <dbReference type="EMBL" id="GEW58198.1"/>
    </source>
</evidence>
<dbReference type="InterPro" id="IPR012337">
    <property type="entry name" value="RNaseH-like_sf"/>
</dbReference>